<reference evidence="1 2" key="1">
    <citation type="journal article" date="2011" name="J. Bacteriol.">
        <title>Genome Sequence of Duck Pathogen Mycoplasma anatis Strain 1340.</title>
        <authorList>
            <person name="Guo Z."/>
            <person name="Chen P."/>
            <person name="Ren P."/>
            <person name="Kuang S."/>
            <person name="Zhou Z."/>
            <person name="Li Z."/>
            <person name="Liu M."/>
            <person name="Shi D."/>
            <person name="Xiao Y."/>
            <person name="Wang X."/>
            <person name="Zhou R."/>
            <person name="Jin H."/>
            <person name="Bi D."/>
        </authorList>
    </citation>
    <scope>NUCLEOTIDE SEQUENCE [LARGE SCALE GENOMIC DNA]</scope>
    <source>
        <strain evidence="1 2">1340</strain>
    </source>
</reference>
<organism evidence="1 2">
    <name type="scientific">Mycoplasmopsis anatis 1340</name>
    <dbReference type="NCBI Taxonomy" id="1034808"/>
    <lineage>
        <taxon>Bacteria</taxon>
        <taxon>Bacillati</taxon>
        <taxon>Mycoplasmatota</taxon>
        <taxon>Mycoplasmoidales</taxon>
        <taxon>Metamycoplasmataceae</taxon>
        <taxon>Mycoplasmopsis</taxon>
    </lineage>
</organism>
<proteinExistence type="predicted"/>
<gene>
    <name evidence="1" type="ORF">GIG_03834</name>
</gene>
<name>F9QEF1_9BACT</name>
<protein>
    <submittedName>
        <fullName evidence="1">Uncharacterized protein</fullName>
    </submittedName>
</protein>
<dbReference type="Proteomes" id="UP000005055">
    <property type="component" value="Unassembled WGS sequence"/>
</dbReference>
<dbReference type="RefSeq" id="WP_006886873.1">
    <property type="nucleotide sequence ID" value="NZ_AFVJ01000036.1"/>
</dbReference>
<dbReference type="AlphaFoldDB" id="F9QEF1"/>
<accession>F9QEF1</accession>
<dbReference type="GeneID" id="65653959"/>
<comment type="caution">
    <text evidence="1">The sequence shown here is derived from an EMBL/GenBank/DDBJ whole genome shotgun (WGS) entry which is preliminary data.</text>
</comment>
<evidence type="ECO:0000313" key="1">
    <source>
        <dbReference type="EMBL" id="EGS28878.1"/>
    </source>
</evidence>
<evidence type="ECO:0000313" key="2">
    <source>
        <dbReference type="Proteomes" id="UP000005055"/>
    </source>
</evidence>
<dbReference type="EMBL" id="AFVJ01000036">
    <property type="protein sequence ID" value="EGS28878.1"/>
    <property type="molecule type" value="Genomic_DNA"/>
</dbReference>
<sequence>MTIKKHPFFGEINFNDPNGMVWEGTDDLEIFRIFNVPGTYIEDETLDIFQEFIEKFDQIVENTINELHNEPNMKVELWDKLAKKFNKKALLKDVKKFLYEALVPVLVEFYSESVRHEEGNDTVARIIYCFDINECYECLMINYDEKFDLIGYAVADVRNIIDDL</sequence>
<keyword evidence="2" id="KW-1185">Reference proteome</keyword>